<dbReference type="CDD" id="cd05930">
    <property type="entry name" value="A_NRPS"/>
    <property type="match status" value="1"/>
</dbReference>
<dbReference type="InterPro" id="IPR001031">
    <property type="entry name" value="Thioesterase"/>
</dbReference>
<dbReference type="InterPro" id="IPR020806">
    <property type="entry name" value="PKS_PP-bd"/>
</dbReference>
<protein>
    <submittedName>
        <fullName evidence="6">Peptide synthase</fullName>
    </submittedName>
</protein>
<dbReference type="InterPro" id="IPR010071">
    <property type="entry name" value="AA_adenyl_dom"/>
</dbReference>
<feature type="domain" description="Carrier" evidence="5">
    <location>
        <begin position="1024"/>
        <end position="1098"/>
    </location>
</feature>
<dbReference type="Pfam" id="PF13193">
    <property type="entry name" value="AMP-binding_C"/>
    <property type="match status" value="3"/>
</dbReference>
<dbReference type="InterPro" id="IPR000873">
    <property type="entry name" value="AMP-dep_synth/lig_dom"/>
</dbReference>
<dbReference type="NCBIfam" id="TIGR01733">
    <property type="entry name" value="AA-adenyl-dom"/>
    <property type="match status" value="3"/>
</dbReference>
<evidence type="ECO:0000256" key="4">
    <source>
        <dbReference type="ARBA" id="ARBA00022553"/>
    </source>
</evidence>
<dbReference type="NCBIfam" id="TIGR01720">
    <property type="entry name" value="NRPS-para261"/>
    <property type="match status" value="1"/>
</dbReference>
<dbReference type="CDD" id="cd19534">
    <property type="entry name" value="E_NRPS"/>
    <property type="match status" value="1"/>
</dbReference>
<dbReference type="CDD" id="cd19531">
    <property type="entry name" value="LCL_NRPS-like"/>
    <property type="match status" value="1"/>
</dbReference>
<dbReference type="PANTHER" id="PTHR45398">
    <property type="match status" value="1"/>
</dbReference>
<dbReference type="SUPFAM" id="SSF52777">
    <property type="entry name" value="CoA-dependent acyltransferases"/>
    <property type="match status" value="8"/>
</dbReference>
<dbReference type="FunFam" id="1.10.1200.10:FF:000005">
    <property type="entry name" value="Nonribosomal peptide synthetase 1"/>
    <property type="match status" value="3"/>
</dbReference>
<dbReference type="InterPro" id="IPR029058">
    <property type="entry name" value="AB_hydrolase_fold"/>
</dbReference>
<organism evidence="6 7">
    <name type="scientific">Pseudomonas fluorescens NCIMB 11764</name>
    <dbReference type="NCBI Taxonomy" id="1221522"/>
    <lineage>
        <taxon>Bacteria</taxon>
        <taxon>Pseudomonadati</taxon>
        <taxon>Pseudomonadota</taxon>
        <taxon>Gammaproteobacteria</taxon>
        <taxon>Pseudomonadales</taxon>
        <taxon>Pseudomonadaceae</taxon>
        <taxon>Pseudomonas</taxon>
    </lineage>
</organism>
<dbReference type="Gene3D" id="3.40.50.1820">
    <property type="entry name" value="alpha/beta hydrolase"/>
    <property type="match status" value="1"/>
</dbReference>
<dbReference type="InterPro" id="IPR025110">
    <property type="entry name" value="AMP-bd_C"/>
</dbReference>
<dbReference type="InterPro" id="IPR009081">
    <property type="entry name" value="PP-bd_ACP"/>
</dbReference>
<feature type="domain" description="Carrier" evidence="5">
    <location>
        <begin position="2519"/>
        <end position="2592"/>
    </location>
</feature>
<dbReference type="InterPro" id="IPR045851">
    <property type="entry name" value="AMP-bd_C_sf"/>
</dbReference>
<dbReference type="Gene3D" id="3.30.300.30">
    <property type="match status" value="3"/>
</dbReference>
<dbReference type="Pfam" id="PF00975">
    <property type="entry name" value="Thioesterase"/>
    <property type="match status" value="1"/>
</dbReference>
<dbReference type="InterPro" id="IPR001242">
    <property type="entry name" value="Condensation_dom"/>
</dbReference>
<dbReference type="eggNOG" id="COG1020">
    <property type="taxonomic scope" value="Bacteria"/>
</dbReference>
<dbReference type="Pfam" id="PF00501">
    <property type="entry name" value="AMP-binding"/>
    <property type="match status" value="3"/>
</dbReference>
<reference evidence="6 7" key="1">
    <citation type="journal article" date="2012" name="J. Bacteriol.">
        <title>Draft genome sequence of the cyanide-utilizing bacterium Pseudomonas fluorescens strain NCIMB 11764.</title>
        <authorList>
            <person name="Vilo C.A."/>
            <person name="Benedik M.J."/>
            <person name="Kunz D.A."/>
            <person name="Dong Q."/>
        </authorList>
    </citation>
    <scope>NUCLEOTIDE SEQUENCE [LARGE SCALE GENOMIC DNA]</scope>
    <source>
        <strain evidence="6 7">NCIMB 11764</strain>
    </source>
</reference>
<dbReference type="Proteomes" id="UP000017175">
    <property type="component" value="Chromosome"/>
</dbReference>
<dbReference type="GO" id="GO:0031177">
    <property type="term" value="F:phosphopantetheine binding"/>
    <property type="evidence" value="ECO:0007669"/>
    <property type="project" value="InterPro"/>
</dbReference>
<accession>A0A0K1QVY1</accession>
<name>A0A0K1QVY1_PSEFL</name>
<evidence type="ECO:0000256" key="1">
    <source>
        <dbReference type="ARBA" id="ARBA00001957"/>
    </source>
</evidence>
<dbReference type="InterPro" id="IPR023213">
    <property type="entry name" value="CAT-like_dom_sf"/>
</dbReference>
<evidence type="ECO:0000313" key="7">
    <source>
        <dbReference type="Proteomes" id="UP000017175"/>
    </source>
</evidence>
<dbReference type="FunFam" id="2.30.38.10:FF:000001">
    <property type="entry name" value="Non-ribosomal peptide synthetase PvdI"/>
    <property type="match status" value="1"/>
</dbReference>
<dbReference type="FunFam" id="3.40.50.12780:FF:000012">
    <property type="entry name" value="Non-ribosomal peptide synthetase"/>
    <property type="match status" value="2"/>
</dbReference>
<dbReference type="RefSeq" id="WP_017337593.1">
    <property type="nucleotide sequence ID" value="NZ_CP010945.1"/>
</dbReference>
<dbReference type="InterPro" id="IPR020802">
    <property type="entry name" value="TesA-like"/>
</dbReference>
<dbReference type="Gene3D" id="3.30.559.30">
    <property type="entry name" value="Nonribosomal peptide synthetase, condensation domain"/>
    <property type="match status" value="4"/>
</dbReference>
<dbReference type="SUPFAM" id="SSF53474">
    <property type="entry name" value="alpha/beta-Hydrolases"/>
    <property type="match status" value="1"/>
</dbReference>
<feature type="domain" description="Carrier" evidence="5">
    <location>
        <begin position="3580"/>
        <end position="3657"/>
    </location>
</feature>
<proteinExistence type="inferred from homology"/>
<dbReference type="InterPro" id="IPR036736">
    <property type="entry name" value="ACP-like_sf"/>
</dbReference>
<dbReference type="InterPro" id="IPR006162">
    <property type="entry name" value="Ppantetheine_attach_site"/>
</dbReference>
<dbReference type="InterPro" id="IPR010060">
    <property type="entry name" value="NRPS_synth"/>
</dbReference>
<dbReference type="CDD" id="cd17643">
    <property type="entry name" value="A_NRPS_Cytc1-like"/>
    <property type="match status" value="1"/>
</dbReference>
<dbReference type="SMART" id="SM00823">
    <property type="entry name" value="PKS_PP"/>
    <property type="match status" value="2"/>
</dbReference>
<dbReference type="Gene3D" id="2.30.38.10">
    <property type="entry name" value="Luciferase, Domain 3"/>
    <property type="match status" value="3"/>
</dbReference>
<dbReference type="PROSITE" id="PS00012">
    <property type="entry name" value="PHOSPHOPANTETHEINE"/>
    <property type="match status" value="3"/>
</dbReference>
<dbReference type="SUPFAM" id="SSF56801">
    <property type="entry name" value="Acetyl-CoA synthetase-like"/>
    <property type="match status" value="3"/>
</dbReference>
<dbReference type="Gene3D" id="3.30.559.10">
    <property type="entry name" value="Chloramphenicol acetyltransferase-like domain"/>
    <property type="match status" value="4"/>
</dbReference>
<comment type="cofactor">
    <cofactor evidence="1">
        <name>pantetheine 4'-phosphate</name>
        <dbReference type="ChEBI" id="CHEBI:47942"/>
    </cofactor>
</comment>
<dbReference type="SMART" id="SM00824">
    <property type="entry name" value="PKS_TE"/>
    <property type="match status" value="1"/>
</dbReference>
<dbReference type="FunFam" id="3.40.50.980:FF:000002">
    <property type="entry name" value="Enterobactin synthetase component F"/>
    <property type="match status" value="2"/>
</dbReference>
<dbReference type="Pfam" id="PF00668">
    <property type="entry name" value="Condensation"/>
    <property type="match status" value="4"/>
</dbReference>
<dbReference type="GO" id="GO:0043041">
    <property type="term" value="P:amino acid activation for nonribosomal peptide biosynthetic process"/>
    <property type="evidence" value="ECO:0007669"/>
    <property type="project" value="UniProtKB-ARBA"/>
</dbReference>
<dbReference type="Gene3D" id="1.10.1200.10">
    <property type="entry name" value="ACP-like"/>
    <property type="match status" value="3"/>
</dbReference>
<keyword evidence="3" id="KW-0596">Phosphopantetheine</keyword>
<sequence>MSAAPDRMMTLAQRFCGLSLEARRALQEKMHAQGLTLELLPIPPRDPAVDTLPASYAQQRLWFLWQMQPQATAYNLTGAFRLNGELNRAALAQTLAALVQRHEVLRTTFVFDEQQVLQKIHPQMDAPLVEANAADETELQRQVGLNAEQPFDLQHGPLMRCRLIRLDAQQHVLVLTFHHIVTDGGSLPILLQEFTQRYAQLSAGQSPQLPEQGIQYADFARWQRLWLEAGEAERQLAYWREQLGREHPPLNLPADRRRPAIPSQQGASVELEVPAELAINLKDLARREGCTLFMVLMASLQTLLHRYSGEQDIRVGVPIANRTRQDVENLLGFFVNTQVLRTQPHADQPFLQLLAEVKTAALGAQAHQDLPFEQLVDGLDVERSLSHTPLFQVMFNHQRDAGGQQRWDLPGLSVEPLIWDEKTTKFDLMLDTVESDDGIRASFVYATELFDAATIERLGRHWLNLLQAICADGSVALADLRMLAPTEQQATLLDWNRSAPANAAGQSHTLCAHQLIEAQAAAHPHTVAVTCDGVTLSYAQLNQQANRIAQRLRERGVGPDVLVGIALERSLEMIVSVLAILKAGGAYVPLDPEYPQDRLAYMLADSGTRLLLTDSALLPRLPLSEGIEVICLDHANDWFNEVSAENLPNLTLPENLAYVIYTSGSTGKPKGTLLPHSNLTRLFSATEHGFGFNADDVWSLFHSYAFDFSVWEIFGALFYGGKLVVVPHAISRSPEDFARLLCDEQVTVLNQTPSAFRQLMPFACANAQGMALRYVVFGGEALDVASLRPWYDVFDDRKTLLINMYGITETTVHVTYRPLSRADLDGVNSSPLGEPIADLRWYVLDPRLNPVAKGCVGELYVGGAGLARGYHQRADLTATRFVPDLFASEAGARLYRTGDLARYCTDGSIEYAGRIDHQVKIRGFRIELGEIQDRLQSHPAIEQALVLAPEINGSQQLVAWFTVTQDVADLRQALREHLQAGLPDYMVPAHLLKLDHWPLTSNGKLDRNALPKPDATLAQQVYTAPADEMQTALAAIWQDVLKLERVGIDDNFFELGGDSIISIQVVSRARQAGIRITPRDLFQHQTVESLAKVAQRSAGLVIDQGPVRGDVLLTPIQHWFFEQTIETRDHWNQSVLLELREPLDSACLQQALTALLEHHDALRLRLHQVDGVWQQAQAEHWNSAELLWQRQATNADELLDHCNAAQASLSLHDGPLLRALLVDMAADGQRLLLVVHHLAVDGVSWRLLLEDLQTAYDQARQAQPLRLPAKSSAYQAWAARLQTHAQSPELARQAAYWQRQYHDVVVDLPADNPQGSLASLHAVSVETVLDSTFTRQLLQDAPAAYRTQVNDLLLTALSRVLGAWTGQPSTLVKLEGHGREDLFDDIDLTRTVGWFTSIFPVKLTPAGDLAGSIKAVKEQLRAVPDKGIGFGILRYLAQAGLEALPQPQITFNYMGQFDASFDEQAPWRPAREHGGAEQGASASLDRGLSINGQVYAGQLRLSWTFSREVFAEHTVQRLAEAYAAELQQLIEHCLSGAGGLTPSDVPLVSVDQAQLDALPLATREIENIFPLSPMQEGMLFHSLFAPDADAYIPQMRVDVQGIEVEAFRSAWQQTLENHEVLRAAFFSESNGSRPLQVILAHATLPLTVLDWRSEADQRQALERLAEDDRLRGFDLTAAPLLRLTLVQTANDTHHLIFTNHHILLDGWSTSQLFGEVLQRYSGVMPVASGGRYRDYMTWLGGRDRAACEAFWLEQLQAFNEPTRLAGAMPGPVAGQGDGHRTVHLSLDRAATGRLSGFARQARVTPNTLLQAAWLLLLQRYTGQRTVAFGATVSGRPSELQGIEQQVGLFINTLPVIATPHPERTVSQWVDEVQALNLKLRDVEYTPLADVQRWAGHSGEALFDTLLVFENYPVAEALEGGNPSALKFSGISHHDQTSFPLAIAAELGECLDLRFNYDTTLFTAEAIDGLSTRLVALLDAMVREPQQALGRLSLLDATQTEQQVQGFNDTAVTWPDVRPVNQCFEAQVLKTPDAAALVFAGQTLTYGELNQQANRLAHYLRAQGVGVEVLVGIAAERSLELVIGLLAIMKAGGAYVPLDPDYPRERLEHMFEDSGVRVLLTQRHLLAQLPIPAGTMAICLDDSAQLVEGLSDENLPCVVELQSLAYMIYTSGSTGKPKGAANRHDALYNRIEWMQGAYPLDGRDTVLQKTPFSFDVSVWEFFWPLMVGARLAVAEPGAHRDPAQLVRLIEQYQVSTLHFVPSMLQAFVQGEGFERCASLRQILCSGEALSADLQNSLFRVLPGVGLYNLYGPTEAAIDVTHWTCVDDGSISVPIGYPIANLVTYILDDSLQPQVPGCVGELYLGGIGLARGYHRRPDLTAERFVASPFGGKGERLYRTGDLARYREDGVIEYVGRIDHQVKIRGLRIELGEIEACLLEHPQVREAVVIALDVGKSKQLVAYVVGQSLVLDTLKQHLRNALPEHMQPSHLLMLEQLPVTPNGKLDRRALPQPDQQVREYVAPRNAVEATLQDVWQALFEVPVGIQDNFFELGGDSIVSIQAVSRARKAGLSISPKHVFSHPTIAELATVAQAVDAVEAALVVVAPALKLELSQAQYQALELTADEVDDVYPLSPMQQGMLFHSVQDGDSELYVNQIEVGVRGVDGPRFREAWADAAQRHAILRTAFLWEGDKEPLQVVLRQAPALLTELDWRGVDNQVERMRQLASDERERGFSLNRAPLLRLLLVRLEDDRYRLIWTYHHILMDGWSVSRLIGEVLRHYSGDAQEPVAAYRDYIDWLGQQVAEASEAFWKGKLTALEGATHLARALPVKAPQAGYHAIYTHLNAQQTSRLQAFAQQQQVTLNTLVQGAWLLLLQRYTGQRTVTFGATVSGRPETLNGSENMLGLFINTLPVVNSVPTDASVGDWLREIQAYNLDIRDFQQTPLSDIQRWAGQGGQSLFDSIIVFENQPVDRTLREWNGDSLRFEDVSDFGLTSFAMDLMVSLDEGLRIEYMHPRDQFDLATVEVLRSHMESLMQRLCDNAERAVGELGLLTLDEGRQLDGELPTLADDHERPVHELIRERARLQPEHTALVLSYADHDAERLSYAELDRRSDALAVHLLEQGVQAEDVIGVFMERSLELVVSLLAVMKCGAAYVPLDPQYPQERLRYMMADSDMRLLLTQERLRDTAQLNPGTPMVAVDRLNLDVEVSAPPSNVHAEQLAYLIYTSGSTGKPKSVAVAHGPLSMHVQAIAELYEMDPDNRELHFMSFAFDGAHERWITALISGSTLVVRDNTLWTAEQTLAVLHRQRISVACFPPAYLLQLAEHAELQGGDPPPVRIYCFGGDAVPDATFERVKHRLKPQFLVNGYGPTETVVTPLLWKIAADGHCEAMYAPIGRRVGTRSLHVLDMDLNPLPAGMVGELYIGGRGVARGYHRHPWQTAERFVADPFSRDGGRLYRTGDLVRRREDGVFDYVGRIDHQVKVRGFRIELGEIEARLREQVGVNDALVVVRDSGLGPQLVGYVVAAEDDGLGLRCQAALRESLPDYMVPTQIVVLPRFPLTPNGKLDRKALPDPTFEGRDYVAPRTPLEWALAEIWQQVLGVDKVGITDNFFELGGDSLRTLKVISKVRALNEPGFQLKLRDMMAKPTIAGLSGVDEQTVKQSPEPLLLLNQPVEGLPALFCLHAGFGTVFDYEPLARRLEGQRTVYGVQCRMLLDRQWHDTSLHQMAADYVGAIRRKQAQGPYHLLGWSLGGALALLVGNLLEQQGQRVAFVGLVDSFVPTQANAVASVDEWRADLSEFLGATLNMDSDVVARALSVETAGDQDAVARIIRTVIDTEGEQASGYALLGADELAQTFMVSARLKALSRQVESLPLPHAELCCWWADGNPTAEQATLERQQPRLRKVQTVTASHFDILQREECLSAVVAVLDREVVSQP</sequence>
<evidence type="ECO:0000256" key="3">
    <source>
        <dbReference type="ARBA" id="ARBA00022450"/>
    </source>
</evidence>
<evidence type="ECO:0000313" key="6">
    <source>
        <dbReference type="EMBL" id="AKV09916.1"/>
    </source>
</evidence>
<dbReference type="FunFam" id="3.40.50.980:FF:000001">
    <property type="entry name" value="Non-ribosomal peptide synthetase"/>
    <property type="match status" value="3"/>
</dbReference>
<dbReference type="CDD" id="cd17649">
    <property type="entry name" value="A_NRPS_PvdJ-like"/>
    <property type="match status" value="1"/>
</dbReference>
<dbReference type="NCBIfam" id="NF003417">
    <property type="entry name" value="PRK04813.1"/>
    <property type="match status" value="3"/>
</dbReference>
<evidence type="ECO:0000259" key="5">
    <source>
        <dbReference type="PROSITE" id="PS50075"/>
    </source>
</evidence>
<gene>
    <name evidence="6" type="ORF">B723_27350</name>
</gene>
<dbReference type="PROSITE" id="PS50075">
    <property type="entry name" value="CARRIER"/>
    <property type="match status" value="3"/>
</dbReference>
<dbReference type="Pfam" id="PF00550">
    <property type="entry name" value="PP-binding"/>
    <property type="match status" value="3"/>
</dbReference>
<dbReference type="EMBL" id="CP010945">
    <property type="protein sequence ID" value="AKV09916.1"/>
    <property type="molecule type" value="Genomic_DNA"/>
</dbReference>
<dbReference type="FunFam" id="3.30.300.30:FF:000010">
    <property type="entry name" value="Enterobactin synthetase component F"/>
    <property type="match status" value="3"/>
</dbReference>
<dbReference type="GO" id="GO:0044550">
    <property type="term" value="P:secondary metabolite biosynthetic process"/>
    <property type="evidence" value="ECO:0007669"/>
    <property type="project" value="UniProtKB-ARBA"/>
</dbReference>
<dbReference type="PANTHER" id="PTHR45398:SF1">
    <property type="entry name" value="ENZYME, PUTATIVE (JCVI)-RELATED"/>
    <property type="match status" value="1"/>
</dbReference>
<dbReference type="InterPro" id="IPR020845">
    <property type="entry name" value="AMP-binding_CS"/>
</dbReference>
<dbReference type="Gene3D" id="3.40.50.980">
    <property type="match status" value="6"/>
</dbReference>
<dbReference type="OrthoDB" id="9757559at2"/>
<comment type="similarity">
    <text evidence="2">Belongs to the ATP-dependent AMP-binding enzyme family.</text>
</comment>
<evidence type="ECO:0000256" key="2">
    <source>
        <dbReference type="ARBA" id="ARBA00006432"/>
    </source>
</evidence>
<dbReference type="CDD" id="cd19543">
    <property type="entry name" value="DCL_NRPS"/>
    <property type="match status" value="2"/>
</dbReference>
<dbReference type="SUPFAM" id="SSF47336">
    <property type="entry name" value="ACP-like"/>
    <property type="match status" value="3"/>
</dbReference>
<dbReference type="GO" id="GO:0003824">
    <property type="term" value="F:catalytic activity"/>
    <property type="evidence" value="ECO:0007669"/>
    <property type="project" value="InterPro"/>
</dbReference>
<keyword evidence="4" id="KW-0597">Phosphoprotein</keyword>
<dbReference type="PROSITE" id="PS00455">
    <property type="entry name" value="AMP_BINDING"/>
    <property type="match status" value="3"/>
</dbReference>